<dbReference type="Pfam" id="PF02801">
    <property type="entry name" value="Ketoacyl-synt_C"/>
    <property type="match status" value="4"/>
</dbReference>
<feature type="region of interest" description="Disordered" evidence="9">
    <location>
        <begin position="2002"/>
        <end position="2021"/>
    </location>
</feature>
<dbReference type="SMART" id="SM00822">
    <property type="entry name" value="PKS_KR"/>
    <property type="match status" value="3"/>
</dbReference>
<feature type="region of interest" description="Disordered" evidence="9">
    <location>
        <begin position="5674"/>
        <end position="5711"/>
    </location>
</feature>
<feature type="compositionally biased region" description="Low complexity" evidence="9">
    <location>
        <begin position="6443"/>
        <end position="6458"/>
    </location>
</feature>
<dbReference type="InterPro" id="IPR020841">
    <property type="entry name" value="PKS_Beta-ketoAc_synthase_dom"/>
</dbReference>
<dbReference type="Pfam" id="PF13602">
    <property type="entry name" value="ADH_zinc_N_2"/>
    <property type="match status" value="1"/>
</dbReference>
<keyword evidence="5" id="KW-0045">Antibiotic biosynthesis</keyword>
<evidence type="ECO:0000256" key="8">
    <source>
        <dbReference type="PROSITE-ProRule" id="PRU01363"/>
    </source>
</evidence>
<feature type="domain" description="Carrier" evidence="10">
    <location>
        <begin position="2656"/>
        <end position="2731"/>
    </location>
</feature>
<dbReference type="EMBL" id="BNEK01000005">
    <property type="protein sequence ID" value="GHJ34121.1"/>
    <property type="molecule type" value="Genomic_DNA"/>
</dbReference>
<dbReference type="SUPFAM" id="SSF55048">
    <property type="entry name" value="Probable ACP-binding domain of malonyl-CoA ACP transacylase"/>
    <property type="match status" value="3"/>
</dbReference>
<dbReference type="CDD" id="cd08952">
    <property type="entry name" value="KR_1_SDR_x"/>
    <property type="match status" value="1"/>
</dbReference>
<feature type="region of interest" description="Disordered" evidence="9">
    <location>
        <begin position="2735"/>
        <end position="2754"/>
    </location>
</feature>
<dbReference type="Gene3D" id="3.40.47.10">
    <property type="match status" value="4"/>
</dbReference>
<dbReference type="InterPro" id="IPR032821">
    <property type="entry name" value="PKS_assoc"/>
</dbReference>
<dbReference type="CDD" id="cd08956">
    <property type="entry name" value="KR_3_FAS_SDR_x"/>
    <property type="match status" value="2"/>
</dbReference>
<dbReference type="SMART" id="SM00826">
    <property type="entry name" value="PKS_DH"/>
    <property type="match status" value="2"/>
</dbReference>
<dbReference type="InterPro" id="IPR041618">
    <property type="entry name" value="PKS_DE"/>
</dbReference>
<dbReference type="Pfam" id="PF18369">
    <property type="entry name" value="PKS_DE"/>
    <property type="match status" value="1"/>
</dbReference>
<comment type="caution">
    <text evidence="13">The sequence shown here is derived from an EMBL/GenBank/DDBJ whole genome shotgun (WGS) entry which is preliminary data.</text>
</comment>
<evidence type="ECO:0000259" key="10">
    <source>
        <dbReference type="PROSITE" id="PS50075"/>
    </source>
</evidence>
<feature type="active site" description="Proton donor; for dehydratase activity" evidence="8">
    <location>
        <position position="5401"/>
    </location>
</feature>
<feature type="domain" description="PKS/mFAS DH" evidence="12">
    <location>
        <begin position="1876"/>
        <end position="2169"/>
    </location>
</feature>
<dbReference type="InterPro" id="IPR016039">
    <property type="entry name" value="Thiolase-like"/>
</dbReference>
<dbReference type="SMART" id="SM00829">
    <property type="entry name" value="PKS_ER"/>
    <property type="match status" value="1"/>
</dbReference>
<dbReference type="Pfam" id="PF08240">
    <property type="entry name" value="ADH_N"/>
    <property type="match status" value="1"/>
</dbReference>
<dbReference type="Pfam" id="PF08659">
    <property type="entry name" value="KR"/>
    <property type="match status" value="3"/>
</dbReference>
<dbReference type="PROSITE" id="PS00606">
    <property type="entry name" value="KS3_1"/>
    <property type="match status" value="3"/>
</dbReference>
<dbReference type="Proteomes" id="UP001054854">
    <property type="component" value="Unassembled WGS sequence"/>
</dbReference>
<dbReference type="InterPro" id="IPR036736">
    <property type="entry name" value="ACP-like_sf"/>
</dbReference>
<dbReference type="Pfam" id="PF16197">
    <property type="entry name" value="KAsynt_C_assoc"/>
    <property type="match status" value="4"/>
</dbReference>
<feature type="domain" description="Carrier" evidence="10">
    <location>
        <begin position="6314"/>
        <end position="6389"/>
    </location>
</feature>
<evidence type="ECO:0000256" key="9">
    <source>
        <dbReference type="SAM" id="MobiDB-lite"/>
    </source>
</evidence>
<dbReference type="SUPFAM" id="SSF52151">
    <property type="entry name" value="FabD/lysophospholipase-like"/>
    <property type="match status" value="4"/>
</dbReference>
<evidence type="ECO:0000313" key="14">
    <source>
        <dbReference type="Proteomes" id="UP001054854"/>
    </source>
</evidence>
<evidence type="ECO:0000256" key="1">
    <source>
        <dbReference type="ARBA" id="ARBA00004792"/>
    </source>
</evidence>
<dbReference type="InterPro" id="IPR020806">
    <property type="entry name" value="PKS_PP-bd"/>
</dbReference>
<dbReference type="InterPro" id="IPR036291">
    <property type="entry name" value="NAD(P)-bd_dom_sf"/>
</dbReference>
<dbReference type="PANTHER" id="PTHR43775:SF51">
    <property type="entry name" value="INACTIVE PHENOLPHTHIOCEROL SYNTHESIS POLYKETIDE SYNTHASE TYPE I PKS1-RELATED"/>
    <property type="match status" value="1"/>
</dbReference>
<dbReference type="Gene3D" id="3.40.50.11460">
    <property type="match status" value="1"/>
</dbReference>
<keyword evidence="7" id="KW-0012">Acyltransferase</keyword>
<dbReference type="Gene3D" id="1.10.1200.10">
    <property type="entry name" value="ACP-like"/>
    <property type="match status" value="4"/>
</dbReference>
<dbReference type="Pfam" id="PF22953">
    <property type="entry name" value="SpnB_Rossmann"/>
    <property type="match status" value="2"/>
</dbReference>
<dbReference type="InterPro" id="IPR018201">
    <property type="entry name" value="Ketoacyl_synth_AS"/>
</dbReference>
<dbReference type="SMART" id="SM00827">
    <property type="entry name" value="PKS_AT"/>
    <property type="match status" value="4"/>
</dbReference>
<feature type="active site" description="Proton donor; for dehydratase activity" evidence="8">
    <location>
        <position position="2093"/>
    </location>
</feature>
<dbReference type="Gene3D" id="3.40.50.720">
    <property type="entry name" value="NAD(P)-binding Rossmann-like Domain"/>
    <property type="match status" value="3"/>
</dbReference>
<feature type="region of interest" description="N-terminal hotdog fold" evidence="8">
    <location>
        <begin position="1876"/>
        <end position="2002"/>
    </location>
</feature>
<feature type="region of interest" description="C-terminal hotdog fold" evidence="8">
    <location>
        <begin position="5339"/>
        <end position="5481"/>
    </location>
</feature>
<dbReference type="PROSITE" id="PS00012">
    <property type="entry name" value="PHOSPHOPANTETHEINE"/>
    <property type="match status" value="3"/>
</dbReference>
<feature type="region of interest" description="Disordered" evidence="9">
    <location>
        <begin position="6280"/>
        <end position="6299"/>
    </location>
</feature>
<dbReference type="InterPro" id="IPR016036">
    <property type="entry name" value="Malonyl_transacylase_ACP-bd"/>
</dbReference>
<dbReference type="InterPro" id="IPR042104">
    <property type="entry name" value="PKS_dehydratase_sf"/>
</dbReference>
<feature type="domain" description="Ketosynthase family 3 (KS3)" evidence="11">
    <location>
        <begin position="983"/>
        <end position="1406"/>
    </location>
</feature>
<dbReference type="InterPro" id="IPR001227">
    <property type="entry name" value="Ac_transferase_dom_sf"/>
</dbReference>
<dbReference type="InterPro" id="IPR014031">
    <property type="entry name" value="Ketoacyl_synth_C"/>
</dbReference>
<dbReference type="InterPro" id="IPR016035">
    <property type="entry name" value="Acyl_Trfase/lysoPLipase"/>
</dbReference>
<evidence type="ECO:0000313" key="13">
    <source>
        <dbReference type="EMBL" id="GHJ34121.1"/>
    </source>
</evidence>
<dbReference type="PROSITE" id="PS52019">
    <property type="entry name" value="PKS_MFAS_DH"/>
    <property type="match status" value="2"/>
</dbReference>
<comment type="pathway">
    <text evidence="1">Antibiotic biosynthesis.</text>
</comment>
<feature type="region of interest" description="Disordered" evidence="9">
    <location>
        <begin position="6443"/>
        <end position="6463"/>
    </location>
</feature>
<dbReference type="Pfam" id="PF00698">
    <property type="entry name" value="Acyl_transf_1"/>
    <property type="match status" value="4"/>
</dbReference>
<gene>
    <name evidence="13" type="ORF">TPA0910_85540</name>
</gene>
<feature type="domain" description="Ketosynthase family 3 (KS3)" evidence="11">
    <location>
        <begin position="4309"/>
        <end position="4735"/>
    </location>
</feature>
<dbReference type="InterPro" id="IPR049900">
    <property type="entry name" value="PKS_mFAS_DH"/>
</dbReference>
<dbReference type="Gene3D" id="3.40.366.10">
    <property type="entry name" value="Malonyl-Coenzyme A Acyl Carrier Protein, domain 2"/>
    <property type="match status" value="4"/>
</dbReference>
<feature type="domain" description="Carrier" evidence="10">
    <location>
        <begin position="4209"/>
        <end position="4284"/>
    </location>
</feature>
<feature type="domain" description="Ketosynthase family 3 (KS3)" evidence="11">
    <location>
        <begin position="25"/>
        <end position="441"/>
    </location>
</feature>
<feature type="region of interest" description="N-terminal hotdog fold" evidence="8">
    <location>
        <begin position="5203"/>
        <end position="5327"/>
    </location>
</feature>
<dbReference type="InterPro" id="IPR050091">
    <property type="entry name" value="PKS_NRPS_Biosynth_Enz"/>
</dbReference>
<feature type="active site" description="Proton acceptor; for dehydratase activity" evidence="8">
    <location>
        <position position="1908"/>
    </location>
</feature>
<protein>
    <submittedName>
        <fullName evidence="13">Uncharacterized protein</fullName>
    </submittedName>
</protein>
<feature type="domain" description="Carrier" evidence="10">
    <location>
        <begin position="891"/>
        <end position="967"/>
    </location>
</feature>
<dbReference type="Pfam" id="PF14765">
    <property type="entry name" value="PS-DH"/>
    <property type="match status" value="2"/>
</dbReference>
<dbReference type="InterPro" id="IPR002364">
    <property type="entry name" value="Quin_OxRdtase/zeta-crystal_CS"/>
</dbReference>
<dbReference type="PROSITE" id="PS50075">
    <property type="entry name" value="CARRIER"/>
    <property type="match status" value="4"/>
</dbReference>
<dbReference type="InterPro" id="IPR049551">
    <property type="entry name" value="PKS_DH_C"/>
</dbReference>
<dbReference type="Gene3D" id="6.10.140.1830">
    <property type="match status" value="1"/>
</dbReference>
<dbReference type="Gene3D" id="3.90.180.10">
    <property type="entry name" value="Medium-chain alcohol dehydrogenases, catalytic domain"/>
    <property type="match status" value="1"/>
</dbReference>
<dbReference type="Gene3D" id="3.30.70.3290">
    <property type="match status" value="3"/>
</dbReference>
<dbReference type="CDD" id="cd05195">
    <property type="entry name" value="enoyl_red"/>
    <property type="match status" value="1"/>
</dbReference>
<keyword evidence="2" id="KW-0596">Phosphopantetheine</keyword>
<dbReference type="InterPro" id="IPR006162">
    <property type="entry name" value="Ppantetheine_attach_site"/>
</dbReference>
<dbReference type="InterPro" id="IPR011032">
    <property type="entry name" value="GroES-like_sf"/>
</dbReference>
<dbReference type="InterPro" id="IPR013154">
    <property type="entry name" value="ADH-like_N"/>
</dbReference>
<dbReference type="InterPro" id="IPR020807">
    <property type="entry name" value="PKS_DH"/>
</dbReference>
<evidence type="ECO:0000256" key="3">
    <source>
        <dbReference type="ARBA" id="ARBA00022553"/>
    </source>
</evidence>
<dbReference type="Pfam" id="PF00550">
    <property type="entry name" value="PP-binding"/>
    <property type="match status" value="4"/>
</dbReference>
<dbReference type="PROSITE" id="PS01162">
    <property type="entry name" value="QOR_ZETA_CRYSTAL"/>
    <property type="match status" value="1"/>
</dbReference>
<dbReference type="SUPFAM" id="SSF47336">
    <property type="entry name" value="ACP-like"/>
    <property type="match status" value="4"/>
</dbReference>
<dbReference type="InterPro" id="IPR013968">
    <property type="entry name" value="PKS_KR"/>
</dbReference>
<dbReference type="SMART" id="SM00825">
    <property type="entry name" value="PKS_KS"/>
    <property type="match status" value="4"/>
</dbReference>
<organism evidence="13 14">
    <name type="scientific">Streptomyces hygroscopicus</name>
    <dbReference type="NCBI Taxonomy" id="1912"/>
    <lineage>
        <taxon>Bacteria</taxon>
        <taxon>Bacillati</taxon>
        <taxon>Actinomycetota</taxon>
        <taxon>Actinomycetes</taxon>
        <taxon>Kitasatosporales</taxon>
        <taxon>Streptomycetaceae</taxon>
        <taxon>Streptomyces</taxon>
        <taxon>Streptomyces violaceusniger group</taxon>
    </lineage>
</organism>
<dbReference type="SUPFAM" id="SSF50129">
    <property type="entry name" value="GroES-like"/>
    <property type="match status" value="1"/>
</dbReference>
<feature type="domain" description="Ketosynthase family 3 (KS3)" evidence="11">
    <location>
        <begin position="2758"/>
        <end position="3185"/>
    </location>
</feature>
<evidence type="ECO:0000256" key="2">
    <source>
        <dbReference type="ARBA" id="ARBA00022450"/>
    </source>
</evidence>
<dbReference type="Gene3D" id="3.10.129.110">
    <property type="entry name" value="Polyketide synthase dehydratase"/>
    <property type="match status" value="2"/>
</dbReference>
<dbReference type="PANTHER" id="PTHR43775">
    <property type="entry name" value="FATTY ACID SYNTHASE"/>
    <property type="match status" value="1"/>
</dbReference>
<accession>A0ABQ3UEU0</accession>
<keyword evidence="4" id="KW-0808">Transferase</keyword>
<dbReference type="InterPro" id="IPR009081">
    <property type="entry name" value="PP-bd_ACP"/>
</dbReference>
<dbReference type="InterPro" id="IPR049552">
    <property type="entry name" value="PKS_DH_N"/>
</dbReference>
<feature type="compositionally biased region" description="Basic and acidic residues" evidence="9">
    <location>
        <begin position="5674"/>
        <end position="5696"/>
    </location>
</feature>
<dbReference type="CDD" id="cd00833">
    <property type="entry name" value="PKS"/>
    <property type="match status" value="4"/>
</dbReference>
<evidence type="ECO:0000256" key="7">
    <source>
        <dbReference type="ARBA" id="ARBA00023315"/>
    </source>
</evidence>
<evidence type="ECO:0000256" key="6">
    <source>
        <dbReference type="ARBA" id="ARBA00023268"/>
    </source>
</evidence>
<evidence type="ECO:0000256" key="4">
    <source>
        <dbReference type="ARBA" id="ARBA00022679"/>
    </source>
</evidence>
<dbReference type="InterPro" id="IPR057326">
    <property type="entry name" value="KR_dom"/>
</dbReference>
<dbReference type="SUPFAM" id="SSF51735">
    <property type="entry name" value="NAD(P)-binding Rossmann-fold domains"/>
    <property type="match status" value="7"/>
</dbReference>
<feature type="region of interest" description="Disordered" evidence="9">
    <location>
        <begin position="856"/>
        <end position="889"/>
    </location>
</feature>
<dbReference type="SUPFAM" id="SSF53901">
    <property type="entry name" value="Thiolase-like"/>
    <property type="match status" value="4"/>
</dbReference>
<feature type="domain" description="PKS/mFAS DH" evidence="12">
    <location>
        <begin position="5203"/>
        <end position="5481"/>
    </location>
</feature>
<dbReference type="InterPro" id="IPR055123">
    <property type="entry name" value="SpnB-like_Rossmann"/>
</dbReference>
<feature type="active site" description="Proton acceptor; for dehydratase activity" evidence="8">
    <location>
        <position position="5235"/>
    </location>
</feature>
<dbReference type="Pfam" id="PF21089">
    <property type="entry name" value="PKS_DH_N"/>
    <property type="match status" value="2"/>
</dbReference>
<dbReference type="SMART" id="SM01294">
    <property type="entry name" value="PKS_PP_betabranch"/>
    <property type="match status" value="2"/>
</dbReference>
<evidence type="ECO:0000259" key="12">
    <source>
        <dbReference type="PROSITE" id="PS52019"/>
    </source>
</evidence>
<dbReference type="InterPro" id="IPR014030">
    <property type="entry name" value="Ketoacyl_synth_N"/>
</dbReference>
<evidence type="ECO:0000259" key="11">
    <source>
        <dbReference type="PROSITE" id="PS52004"/>
    </source>
</evidence>
<sequence>MAAKSALTKAAECSRGVAGHLVDPDTTMAVIGVSCRFPGAENPDRMWRLLTAGESSVGEVPPGRWSGPAAEETPRWGAFLERPEEFDAAFFGISPREAPYVDPQQRLALELGWEALENARIVPDQVRGTRLGTFVGVTGDDYAQLLSPHVHTLATQHALPGVQRGVIANRLAAFLGARGPSITVDSAQSSSLVALHLACGSLRGEESDMALVCGVNLHLLPQSVLLASRLGALSPRGRCFTFDERADGYVPGEGGGAVVLKRLRTALADGDRILCLVRGSATTNDPDGATLTAPTAAAQAEALARAYRHAGIAPDAVDYVELHGTGTPAGDPVEAAALGEVIGRHRPADRPLAVGSVKTNIGHLSGAAGIAGFIKTVLALVHRQLPPSLNFDNPHPGIPLDALNLRVQRQLGPWPTADRSLVAGVSSFGMGGSNCHVVLSDWHPQPEPARPEPARPEPDPLAVPWLLSGRSEAALRDAASRLDNSDAARDPEVSAADVAWSLASSRSAFERRAAIVAPTRDDLLAGVRALAGGSTAPGVLTGTAGAGGVGVVFSGQGSEHGGMGAGLARFPVFAEALAEVCQVFDEVAGEVADQVGLSEEARARFGVERGEFGALLRRVMAEGAGDGEPGLGGTGWAQAGLFAFGVAAWRLVSSLGVVPSVVAGHSVGEVIAAHVAGVWSLRDAARVVLARGWLMEPMLEEFGRVLGSVEFAAPRLAVTSNVTGRIAEPELLRNPAYWVRHVEETVRFADEVSAMRAQGVSTFLEIGPGAALTTMIKESVRASAPGAEQRPGVSVVPLCRRDLDEGQSLVQALAQLWARGTDVDWEPLLGAARQVDLPTYPFQRQRFWLDVDAPAAASAPASGPTPTPDPIPASVTAATGEPSGASPRTLRELPDLLHLVREQTGAIMRDSGPVDTALTFRDLGFNSLMTEELAAALAARTGLPLTAEAVFGYPTPAALAEHLREGLTSTEHTPDTRERRAADEPLAIVGMACRYPGGVASADDLWRLVASGGDAIGGLPTDRGWAPDTLHKADCGDHVPAGGFLYDAGDFDADFFGISPREALAMDPQQRLLLECSWEALERAGMDPVGLRGSATGVYVGATTQDYGPRAYGAPEHLTGHVLTGSTPSVLSGRVAYSFGFEGPAVTVDTACSSSLVALHLAGRALRSGECDLALAGGVTVMATPGMFIEFGQQRGLAVDGRCKPFSAAADGTGWGEGVGVLVLERLSDARRLGHQVLAVVRGSAINQDGASNGLTAPSGPSQQRVIRAALADAGLSADEVDAVEAHGTGTRLGDPIEAQALAEAYGRGRDPGRPLWLGSLKSNIGHTQAAAGVGGVIKMVQAMRHGTLPASLHAEEPTPRVAWESSGLELLAEPREWPERVGRLRRAGVSSFGISGTNAHVIVEEAPVVAGSGSERGVPSGVVPWVLSGRSGAALRGQAERLAAFVEARPEVSAAGVGASLVNGRAVHEHRAVVVGAGREELLDAVRALARGTTEGAAVVGERGDAEPRVVFVFPGQGAQWVGMAAELLGDSPVFAARMRECAAALKPHLDLPLLEVLGDGVALGRVDVVQPVLWAVMVSLAEVWRSYGVVPSAVVGHSQGEIAAAVVAGALSLEDGARVVALRSRAVAAELAGRGGMAVVRVPADEARRVIGDLRDVVSVAAVNGPAATVVSGTPEGLEALEVRCGREGVRFRRVAVDYASHSVQVEALRDRILADLAPVRARRAEVPFFSTVIGAWLGEGVPDASYWADNLRRPVRFEESVRALAAEGFGAFVECSPHPVLTGDIQHTLEEAGQDAAVVGSLVRDDGGPRRLLTSLAEAFVRGVPVRWAQVFAGSRTRRVDLPTYAFQHERYWFDADTGTLDVSAAGLTPARHPLLGAAVRTADGSTLVLTGRIAAHTHRWLYDHTVGTLALLPGTALLELAVQAGDRYGAPHVGELVLHAPMVLPGPGGAADLQVTVTASGEPGRATATVQARPATDGADAPWTHHATATLTATPATRTRPVPDWATTWPPAGATPTGPDDVYADLADTGYTYGPAFQGLSHLWAAPDGTVYADAHLPERHQDGTSTGTATGTVTGDSDGYALHPALLDAVLHAVSAGRVLGGELRLPYAWGDVTLHAAGARALRARIARTGESEVAIDLADAAGRPVGSIGSLTMRPADTARLGAPARAAARSLFGVEWDALSPGDPRPTGHWALLAGDDGPVPAALRDSGALPAAAAAYRDVGHLRTALDAGDAVPDVLVWLVPHADGDPVTAAHAHAAAALETARALLLDDRMTATRLLAVTEGAAGPDAVTDVAAATVWGLLRTAQTETPGRFLLVDTDRHRASLRLLPAVAAGAEPQVALRGGRAHTPRLARATTVAAEATTPFGPNGTVLLTGASGRIGGLLARRLVHEHGVRRLLFVSRSGAAATRDLAAELTDAGCEVTTVACDPADRGALAAALTSVRTEHPLTAVVHAAGATDDGAVTSLTAEQLADVLRPKVDAAWHLHELTREEPLTAFVVLSSVSGVLGTAGQANYAAANAFLDALAAHRSQLGLPGQSHAWGLWDQDGGGGGMASGLDDTDRSRLARLGVVPLPEDEALALFDRAVADPRPLMVPAKLDVRGVRERAPQDGVPALLRRIVRPPRATGGNGDSPFAARLAALAPDERPGLALDLVRAKAAAVLGHAVAERVPATRAFKDIGFDSLGSLELRNRLNTETGLRLPVGLLFDHPTPTALATFLVGELAGAAEATPSEEAPTAPTAVTARTARTDEPLAIVGMACRYPGGATSPEALWELVSTGADGIGPFPADRGWDLDGLYHPDPDHPGTSYTREGCFLYGAGDFDAGFFGISPREALVMDPQQRLLLECSWEALERAGMDPVGLRGSATGVYVGATTQDYGPRAYGAPEHLTGHVLTGSTPSVLSGRVAYSFGFEGPAVTVDTACSSSLVALHLAGRALRSGECDLALAGGVTVMATPGMFIEFGQQRGLAVDGRCKPFSAAADGTGWGEGVGVLVLERLSDARRLGHQVLAVVRGSAINQDGASNGLTAPSGPSQQRVIRAALADAGLSADEVDAVEAHGTGTTLGDPIEADALLATYGQGRDPGRPLWLGSLKSNIGHTQAAAGVGGVIKAVQMMRHGVLPASLHAGEPSPHVDWSPGTVRLLAEPREWPERVGRLRRAGVSSFGISGTNAHVIVEEAPVVAGSGSERGVPSGVVPWVLSGRSGAALRGQAERLAAFVEARPEVSAAGVGASLVNGRAVHEHRAVVVGAGREELLDAVRVLARGTTEGAAVVGERGDAEPRVVFVFPGQGAQWVGMAAELLGDSPVFAARMRECAAALKPHLDLPLLEVLGDGVALGRVDVVQPVLWAVMVSLAEVWRSYGVVPSAVVGHSQGEIAAAVVAGALSLEDGARVVALRSRAVAAELAGQGGMAAVATSENEVRRLVEDIEDAVSVAAVNGPAATVVSGTPEGLEALEARCGREGVRFRRVAVDYASHSVQVEALRDRILADLAPVRARRAEVPFFSTVIGAWLGEGVPDASYWVHNLRRPVRFEEAVRALAAEGFGAFVECSPHPVLTAAVQETLDAAGHEAVVAGTLRRGDGGARRLFTSFGEVFVQGVPVDWPQVFADSGTRHVDLPTYAFQHERYWWDPAALRRPAIPRDTAHPADDTGFWAAVESGDAETLAGTLDIDGASLAPVLPALRDWHRHRTATATVASWRYRTRWVPAPLPDTPALTGVWLLAVPAGSAVAADRAAEVAAAVREHGGDVTTLDLPATATREDIARRLPGGTYAGVLSLLSAADGPATADGVPRAGLTATVALFQALGDAGTGAPLWCLTHDAVTATDQDLRRHRDSAAAQHMVWGLGRIVALEHPERFGGLVDLPARPDARTGRLLAALLSGTTGEDQVALRPSGALVRRLARAAATGSRPAWRPRGTVLVTGGTGGLGARVARHLAGSGAEHLVLASRSGPDAPGAAELSAELEAAGVRVTVAACDVGDRADLARLLDAVPGDCPLTAVVHTAAVLDDAVVERLTPGQIDRVLRAKADGAWHLHELTRGSDLDAFVMFSSVAGTLGASGQGNYAPGNAYLDALAEQRHALGLPATSVAWSIWDERGMATEDGIGALARRHGLLVMAPDLAATALTVVAGEPEPTVMVADVEWDRFHVAYTATRPSPFLADLPDVRRLTTATPADEPAPRAATGSGDLVARLTTLGGHAEQRAVLLTAVREQVAVVLGHTGPDAVDPGTAYRDLGFDSVTAVELRNRLNSVTGLRLPPTIVFDHPNARALAAHLHSEILGGAPAPDTLPMPPAAPTTAAEEAEDPVVIVGMSCRFPGDVRSPGDLWQLLQSGGDAITPFPEDRGWDLDALHAPGSDRAGTSYTREGGFLYDAGDFDAGFFGISPREALAMDPQQRLLLETSWEALEGAGIDPTALRGTRTAVFTGTNGGDYLTVGHNVPEEAVGYAATGNIGSVLSGRVSYQLGIEGPAVTVDTACSSSLVALHLAVRSLQQGECDLALTGGVTVMSTPGVFTEFTSQGGLAPDGRSKAFAANADGAGFAEGVGVLVVERLSDARRNGHRVWAVLRGSAVNQDGASNGLTAPNGVAQQRVVRAALADAGLSAGDVDVVEAHGTGTKLGDPIEARALLATYGQGRDPRRPLWLGSVKSNIGHTQAAAGVAGVIKTVLALHHAQLPRTLHADHPSPHVDWSSGALRLLVEARDWPDTGRPRRAGISSFGVSGTNAHVILEQGPDCATPESRAVPEGTVVPWTLSAKSGPALREQARRLLPLLAGDMSATDIGHALATTRARFDHRAVVLGASTAERRDALDSLAAGQDTPAVVRGTTVTSDDRVAFVFPGQGSQWVGMAVELVDSSPVFARRLGECADVLAGLVEWSLLEVLSDERALARVDVVQPVLWAVMVSLAEVWRSYGVVPSAVVGHSQGEIAAAVVAGALSLEEGARLVVSRSRALVVLSGRGGMVSVAAGVEVVRRMVASYGGGLCVAAVNGPSAVVVSGEANVLEGFVAGCEAGGVRVRRIPVDYASHCGQVEEIRAEVEEAVSGVVPGVGEVPFYSTVTGGVVDTAGLDAGYWYRNVRSVVRFEETVRVLLDAGFRQFVEVSAHPVLTVGVEQTAEDHGVEVSVVGTLRRDEGGRGRVLRSLAEAYVAGAPVEWARVYGGTGARRVDLPTYAFQRQRFWIQQHGGDRSATTAHGMAATGHALLGSGVPLPGSDGFLFTGRLSLRDQPWLADHCVLGRVVVPGTAFLDMALHAADTVGCDHVTELTLETPLVLTATGTTHVQVLVAAPDHEGHREISVHARAQDAPPHAWTRHARATLTAGVSGEPEGLGSWPPAGARPVETAGLYERLSDQGLAYGPVFRGLETVWRDGDGALFAEVTLPDGADSATAGFGVHPALLDAALHAWPAGTDDAGPGAVRLPFLWAGVTLHATGATKLRVRLTPVASAEGALSVLVTDAAGLPVLSARSLVTRPVTEAAFPAPSGTGGSLYRVDWSPVTGSGPETGPEAGAASTVAVLGEVTDSLPEPDPALADCRDLAALEGRLAEGEQPVPGQVLAEVPAPGGDSLPAAVEHAARHALELVQRWLASAPFSASRLVLVTQGAVAVEGGEPMAGLAASPVWGLVRSAQTEHPGRLALLDLDPRGTTPDVVRRALASAEPQLAIRGEEILAPRLVRDETGETGKTGEPDEPADTRHTGSWHLTSPRNGTLEDLVWTPTPSDPVSDAATRALGAYEVRIEVRAVGVNFRDVLVLLGLYPGAEDAVLGSEGAGVVVEVGSGVRDVCVGDRVMGVWEDGFRSSVVVDVRGVVGVPAGWSFEQAASVPVAFVTAYYALVDLAGVRAGESVLVHSAAGGVGMAAVQLARYLGAEVFATASESKWSVVRGLGVSGERIASSRSVEFERVFGGGVDVVLDSLAGELVDASLRLVRPGGRFVEMGKSDVRDAGEVAEAFGGVWYRAFDLAEAGVVRMGEVLREVVGLLEAGVLELLPVGVGDVRRAGEVFGVMRRARHVGKLVLSVPSVVGGGGGWVVVSGASGVLGGVVARHLVVERGVRRLLLVSRRGGEAPGVRDVVAGLESVGAEVRVVACDVADRDGLAGVLSSLDGGVSGVVHAAGVLDDVMVESLSAERLAGVLAAKVAGAWNLHELTLDRGVRWFVMFSSAAGVLGAAGQANYAAGNTFLDALAAFRRSRGLPGVSVAWGLWEQRSAMTEGLDDTDLTRIARMGVLPMRNDDGLRLFDAAAESARSLVVAAELDSRALGTADMDTPVQPMLRGLVERQAPPRRRWTASAGHEPQPDGAPLARQLAGLGKGERRRVLLHTVREHAATVLGHGSAASIPAEQGFLDMGFDSLTAVELRNRLSAATGLRLPATLVFNHPDATRLADHLGAELMPPDTVDDADTALRAELDRLETRLHDSAAATDDATRAMVVTRLQDLLSHWSAAPNGSTAGNGSAASDDAGTGGAADVAENLESAGADELFSFIDREFGSH</sequence>
<dbReference type="PROSITE" id="PS52004">
    <property type="entry name" value="KS3_2"/>
    <property type="match status" value="4"/>
</dbReference>
<keyword evidence="3" id="KW-0597">Phosphoprotein</keyword>
<dbReference type="InterPro" id="IPR014043">
    <property type="entry name" value="Acyl_transferase_dom"/>
</dbReference>
<reference evidence="13" key="1">
    <citation type="submission" date="2024-05" db="EMBL/GenBank/DDBJ databases">
        <title>Whole genome shotgun sequence of Streptomyces hygroscopicus NBRC 113678.</title>
        <authorList>
            <person name="Komaki H."/>
            <person name="Tamura T."/>
        </authorList>
    </citation>
    <scope>NUCLEOTIDE SEQUENCE</scope>
    <source>
        <strain evidence="13">N11-34</strain>
    </source>
</reference>
<feature type="region of interest" description="C-terminal hotdog fold" evidence="8">
    <location>
        <begin position="2018"/>
        <end position="2169"/>
    </location>
</feature>
<dbReference type="Pfam" id="PF00109">
    <property type="entry name" value="ketoacyl-synt"/>
    <property type="match status" value="4"/>
</dbReference>
<dbReference type="InterPro" id="IPR020843">
    <property type="entry name" value="ER"/>
</dbReference>
<proteinExistence type="predicted"/>
<keyword evidence="6" id="KW-0511">Multifunctional enzyme</keyword>
<evidence type="ECO:0000256" key="5">
    <source>
        <dbReference type="ARBA" id="ARBA00023194"/>
    </source>
</evidence>
<dbReference type="NCBIfam" id="NF045894">
    <property type="entry name" value="PKS_plus_SDR"/>
    <property type="match status" value="1"/>
</dbReference>
<dbReference type="SMART" id="SM00823">
    <property type="entry name" value="PKS_PP"/>
    <property type="match status" value="4"/>
</dbReference>
<keyword evidence="14" id="KW-1185">Reference proteome</keyword>
<name>A0ABQ3UEU0_STRHY</name>
<dbReference type="RefSeq" id="WP_236259814.1">
    <property type="nucleotide sequence ID" value="NZ_BNEK01000005.1"/>
</dbReference>